<feature type="signal peptide" evidence="5">
    <location>
        <begin position="1"/>
        <end position="20"/>
    </location>
</feature>
<evidence type="ECO:0000313" key="10">
    <source>
        <dbReference type="RefSeq" id="XP_033359293.1"/>
    </source>
</evidence>
<dbReference type="RefSeq" id="XP_033359291.1">
    <property type="nucleotide sequence ID" value="XM_033503400.1"/>
</dbReference>
<dbReference type="RefSeq" id="XP_033359294.1">
    <property type="nucleotide sequence ID" value="XM_033503403.1"/>
</dbReference>
<evidence type="ECO:0000259" key="6">
    <source>
        <dbReference type="PROSITE" id="PS50263"/>
    </source>
</evidence>
<dbReference type="InterPro" id="IPR040154">
    <property type="entry name" value="Biotinidase/VNN"/>
</dbReference>
<dbReference type="RefSeq" id="XP_033359295.1">
    <property type="nucleotide sequence ID" value="XM_033503404.1"/>
</dbReference>
<keyword evidence="2 5" id="KW-0732">Signal</keyword>
<organism evidence="7 9">
    <name type="scientific">Bombus vosnesenskii</name>
    <dbReference type="NCBI Taxonomy" id="207650"/>
    <lineage>
        <taxon>Eukaryota</taxon>
        <taxon>Metazoa</taxon>
        <taxon>Ecdysozoa</taxon>
        <taxon>Arthropoda</taxon>
        <taxon>Hexapoda</taxon>
        <taxon>Insecta</taxon>
        <taxon>Pterygota</taxon>
        <taxon>Neoptera</taxon>
        <taxon>Endopterygota</taxon>
        <taxon>Hymenoptera</taxon>
        <taxon>Apocrita</taxon>
        <taxon>Aculeata</taxon>
        <taxon>Apoidea</taxon>
        <taxon>Anthophila</taxon>
        <taxon>Apidae</taxon>
        <taxon>Bombus</taxon>
        <taxon>Pyrobombus</taxon>
    </lineage>
</organism>
<dbReference type="InterPro" id="IPR012101">
    <property type="entry name" value="Biotinidase-like_euk"/>
</dbReference>
<dbReference type="KEGG" id="bvk:117238482"/>
<evidence type="ECO:0000313" key="12">
    <source>
        <dbReference type="RefSeq" id="XP_033359295.1"/>
    </source>
</evidence>
<dbReference type="Pfam" id="PF00795">
    <property type="entry name" value="CN_hydrolase"/>
    <property type="match status" value="1"/>
</dbReference>
<dbReference type="AlphaFoldDB" id="A0A6J3L230"/>
<evidence type="ECO:0000256" key="4">
    <source>
        <dbReference type="ARBA" id="ARBA00023180"/>
    </source>
</evidence>
<evidence type="ECO:0000256" key="2">
    <source>
        <dbReference type="ARBA" id="ARBA00022729"/>
    </source>
</evidence>
<dbReference type="InterPro" id="IPR036526">
    <property type="entry name" value="C-N_Hydrolase_sf"/>
</dbReference>
<evidence type="ECO:0000313" key="11">
    <source>
        <dbReference type="RefSeq" id="XP_033359294.1"/>
    </source>
</evidence>
<dbReference type="GO" id="GO:0016811">
    <property type="term" value="F:hydrolase activity, acting on carbon-nitrogen (but not peptide) bonds, in linear amides"/>
    <property type="evidence" value="ECO:0007669"/>
    <property type="project" value="InterPro"/>
</dbReference>
<dbReference type="PANTHER" id="PTHR10609">
    <property type="entry name" value="BIOTINIDASE-RELATED"/>
    <property type="match status" value="1"/>
</dbReference>
<reference evidence="8 9" key="1">
    <citation type="submission" date="2025-04" db="UniProtKB">
        <authorList>
            <consortium name="RefSeq"/>
        </authorList>
    </citation>
    <scope>IDENTIFICATION</scope>
    <source>
        <tissue evidence="8 9">Muscle</tissue>
    </source>
</reference>
<keyword evidence="3" id="KW-0378">Hydrolase</keyword>
<dbReference type="CDD" id="cd07567">
    <property type="entry name" value="biotinidase_like"/>
    <property type="match status" value="1"/>
</dbReference>
<evidence type="ECO:0000313" key="9">
    <source>
        <dbReference type="RefSeq" id="XP_033359292.1"/>
    </source>
</evidence>
<dbReference type="PANTHER" id="PTHR10609:SF14">
    <property type="entry name" value="BIOTINIDASE"/>
    <property type="match status" value="1"/>
</dbReference>
<evidence type="ECO:0000313" key="7">
    <source>
        <dbReference type="Proteomes" id="UP000504631"/>
    </source>
</evidence>
<dbReference type="Proteomes" id="UP000504631">
    <property type="component" value="Unplaced"/>
</dbReference>
<dbReference type="Pfam" id="PF19018">
    <property type="entry name" value="Vanin_C"/>
    <property type="match status" value="1"/>
</dbReference>
<dbReference type="GeneID" id="117238482"/>
<feature type="domain" description="CN hydrolase" evidence="6">
    <location>
        <begin position="30"/>
        <end position="301"/>
    </location>
</feature>
<dbReference type="Gene3D" id="3.60.110.10">
    <property type="entry name" value="Carbon-nitrogen hydrolase"/>
    <property type="match status" value="1"/>
</dbReference>
<gene>
    <name evidence="8 9 10 11 12" type="primary">LOC117238482</name>
</gene>
<dbReference type="InterPro" id="IPR003010">
    <property type="entry name" value="C-N_Hydrolase"/>
</dbReference>
<evidence type="ECO:0000256" key="3">
    <source>
        <dbReference type="ARBA" id="ARBA00022801"/>
    </source>
</evidence>
<keyword evidence="7" id="KW-1185">Reference proteome</keyword>
<sequence>MRGNLNEIGFLLILIRLSYQMTEQNSSDYYTAAVVEFAPAYHWHDAVLTLRKNTNAYIEYIEKASKQGADIIVFPEDGLTSIHLPDKSQMNSWTTVIPSAVDEYIPCTGTDVNVSETLRRLSCAARENRIYVVVNIAEKRLANYTDACPSNETWHYHNTNVVFDRTGKIIARYRKVNLYMEAEFDKIEIPEIVTFDTDFGVRFGTFICFDILFSVPPLSLTRIEGVSNIVYTTAWFSETPFLTAIQTQFGWSFAENVNLLVAGYHQPAIGSSGSGIYLGRNGIANVTMADYPKLLISRVPKTIKSRRAEVKQKSMNKEKKNQETAKNIARHETLCDKSIKEEVTPEWIKLLRDNVTSFESILFNNDSMTETVCHHNFCCDFKADVETITNSSSIYYRAIVYNGVRLYGTQVEAGVRVCGLIQCLNESIHSCGFVSRSDTIFSALSVTARFNDYTKILIMPSVLDVSLIPFGQWSYVEHVRGNEMNLTMVLDEPINNLITFGIYARDFEKDKWN</sequence>
<dbReference type="RefSeq" id="XP_033359292.1">
    <property type="nucleotide sequence ID" value="XM_033503401.1"/>
</dbReference>
<dbReference type="InterPro" id="IPR043957">
    <property type="entry name" value="Vanin_C"/>
</dbReference>
<keyword evidence="4" id="KW-0325">Glycoprotein</keyword>
<protein>
    <submittedName>
        <fullName evidence="8 9">Vanin-like protein 1</fullName>
    </submittedName>
</protein>
<evidence type="ECO:0000313" key="8">
    <source>
        <dbReference type="RefSeq" id="XP_033359291.1"/>
    </source>
</evidence>
<comment type="similarity">
    <text evidence="1">Belongs to the carbon-nitrogen hydrolase superfamily. BTD/VNN family.</text>
</comment>
<feature type="chain" id="PRO_5044643926" evidence="5">
    <location>
        <begin position="21"/>
        <end position="513"/>
    </location>
</feature>
<name>A0A6J3L230_9HYME</name>
<dbReference type="PROSITE" id="PS50263">
    <property type="entry name" value="CN_HYDROLASE"/>
    <property type="match status" value="1"/>
</dbReference>
<evidence type="ECO:0000256" key="5">
    <source>
        <dbReference type="SAM" id="SignalP"/>
    </source>
</evidence>
<dbReference type="RefSeq" id="XP_033359293.1">
    <property type="nucleotide sequence ID" value="XM_033503402.1"/>
</dbReference>
<dbReference type="SUPFAM" id="SSF56317">
    <property type="entry name" value="Carbon-nitrogen hydrolase"/>
    <property type="match status" value="1"/>
</dbReference>
<proteinExistence type="inferred from homology"/>
<accession>A0A6J3L230</accession>
<evidence type="ECO:0000256" key="1">
    <source>
        <dbReference type="ARBA" id="ARBA00008225"/>
    </source>
</evidence>